<dbReference type="PANTHER" id="PTHR11439:SF455">
    <property type="entry name" value="RLK (RECEPTOR-LIKE PROTEIN KINASE) 8, PUTATIVE-RELATED"/>
    <property type="match status" value="1"/>
</dbReference>
<reference evidence="2" key="1">
    <citation type="submission" date="2020-07" db="EMBL/GenBank/DDBJ databases">
        <authorList>
            <person name="Lin J."/>
        </authorList>
    </citation>
    <scope>NUCLEOTIDE SEQUENCE</scope>
</reference>
<proteinExistence type="predicted"/>
<protein>
    <submittedName>
        <fullName evidence="2">Uncharacterized protein</fullName>
    </submittedName>
</protein>
<dbReference type="CDD" id="cd09272">
    <property type="entry name" value="RNase_HI_RT_Ty1"/>
    <property type="match status" value="1"/>
</dbReference>
<gene>
    <name evidence="2" type="ORF">CB5_LOCUS27239</name>
</gene>
<name>A0A6V7QM16_ANACO</name>
<feature type="region of interest" description="Disordered" evidence="1">
    <location>
        <begin position="1"/>
        <end position="63"/>
    </location>
</feature>
<dbReference type="PANTHER" id="PTHR11439">
    <property type="entry name" value="GAG-POL-RELATED RETROTRANSPOSON"/>
    <property type="match status" value="1"/>
</dbReference>
<sequence>MATGSGCGRGRGRRGASKRTRTEEGSSDTDSDYNASSYEEEEETAVHTDKGKVKTLTGQTGCPDTRRSTSGFCIFLGLNLISWMPRKQRVVARSSTRLNIVHVEIDFHFVHEKVAHGDLQVKHIPTVDQPADLLTKGLSK</sequence>
<evidence type="ECO:0000256" key="1">
    <source>
        <dbReference type="SAM" id="MobiDB-lite"/>
    </source>
</evidence>
<evidence type="ECO:0000313" key="2">
    <source>
        <dbReference type="EMBL" id="CAD1844028.1"/>
    </source>
</evidence>
<feature type="compositionally biased region" description="Basic residues" evidence="1">
    <location>
        <begin position="10"/>
        <end position="19"/>
    </location>
</feature>
<organism evidence="2">
    <name type="scientific">Ananas comosus var. bracteatus</name>
    <name type="common">red pineapple</name>
    <dbReference type="NCBI Taxonomy" id="296719"/>
    <lineage>
        <taxon>Eukaryota</taxon>
        <taxon>Viridiplantae</taxon>
        <taxon>Streptophyta</taxon>
        <taxon>Embryophyta</taxon>
        <taxon>Tracheophyta</taxon>
        <taxon>Spermatophyta</taxon>
        <taxon>Magnoliopsida</taxon>
        <taxon>Liliopsida</taxon>
        <taxon>Poales</taxon>
        <taxon>Bromeliaceae</taxon>
        <taxon>Bromelioideae</taxon>
        <taxon>Ananas</taxon>
    </lineage>
</organism>
<accession>A0A6V7QM16</accession>
<dbReference type="AlphaFoldDB" id="A0A6V7QM16"/>
<dbReference type="EMBL" id="LR862137">
    <property type="protein sequence ID" value="CAD1844028.1"/>
    <property type="molecule type" value="Genomic_DNA"/>
</dbReference>